<gene>
    <name evidence="1" type="ORF">CHU93_02095</name>
</gene>
<dbReference type="AlphaFoldDB" id="A0A255Z011"/>
<name>A0A255Z011_9SPHN</name>
<dbReference type="RefSeq" id="WP_094472546.1">
    <property type="nucleotide sequence ID" value="NZ_NOXT01000064.1"/>
</dbReference>
<evidence type="ECO:0000313" key="2">
    <source>
        <dbReference type="Proteomes" id="UP000216991"/>
    </source>
</evidence>
<reference evidence="1 2" key="1">
    <citation type="submission" date="2017-07" db="EMBL/GenBank/DDBJ databases">
        <title>Sandarakinorhabdus cyanobacteriorum sp. nov., a novel bacterium isolated from cyanobacterial aggregates in a eutrophic lake.</title>
        <authorList>
            <person name="Cai H."/>
        </authorList>
    </citation>
    <scope>NUCLEOTIDE SEQUENCE [LARGE SCALE GENOMIC DNA]</scope>
    <source>
        <strain evidence="1 2">TH057</strain>
    </source>
</reference>
<protein>
    <submittedName>
        <fullName evidence="1">Uncharacterized protein</fullName>
    </submittedName>
</protein>
<proteinExistence type="predicted"/>
<dbReference type="OrthoDB" id="7604965at2"/>
<dbReference type="EMBL" id="NOXT01000064">
    <property type="protein sequence ID" value="OYQ34759.1"/>
    <property type="molecule type" value="Genomic_DNA"/>
</dbReference>
<dbReference type="Proteomes" id="UP000216991">
    <property type="component" value="Unassembled WGS sequence"/>
</dbReference>
<organism evidence="1 2">
    <name type="scientific">Sandarakinorhabdus cyanobacteriorum</name>
    <dbReference type="NCBI Taxonomy" id="1981098"/>
    <lineage>
        <taxon>Bacteria</taxon>
        <taxon>Pseudomonadati</taxon>
        <taxon>Pseudomonadota</taxon>
        <taxon>Alphaproteobacteria</taxon>
        <taxon>Sphingomonadales</taxon>
        <taxon>Sphingosinicellaceae</taxon>
        <taxon>Sandarakinorhabdus</taxon>
    </lineage>
</organism>
<accession>A0A255Z011</accession>
<sequence length="1019" mass="108623">MTKLSDILTIGDKAVAFTRDLDWLQSLATIGEQWTALAAKLNNLAEGETIDSIESLLAFLRGKLENDLVVEAFDALGLAELRTKLLASTEVYDQLPEAAKLLAAPLAAFAETESASAEDAPQPLGFRDDWVDGADPGKVSLPLSLLREEAAGTTGKVDFNLALSADVELSCEAGALWPYRRDAVTPGLLQLTLGGRLEAKAGGKLPFSSGSLSADVAAGGAAELMYFVRPADTNAIYASEVLRALPDLPSPFALRPVWNAMATTRLEGVIVAIDGYVDTDLALSFGRDIDLPKVLAGKLGITVKTSFKRKAAYVLSVRSIGSAALGKQRLLIALSRNKSAANNWGVGLGLELDLAPLVGRIHAVLDEALGEWSSELDRIRPFLNPGTWIRTKLATELSNLASKLIKDPALRDGLTADLGVLLGTSDADASALEELLFAKAADKLGEVAGLATGLAQDKASEAVAGIVAALPTLAQDGARELLSDAVGKIVGLFQTAVNETIEDVSTKAKPKDVGKALQAIGVEIGKKVEKADDAAAGLRALIERFDGLLRRAVEKTGESAMRKIGVQLSLDEQLETGLEMEVVGMIDACTPEAEALYGQLLRGKLSGLQTLFDDGRTVPGFTLDRDRSSIRRFSRASTKLGFAFVGFGLEISAFELLASEAEIRLVGNGDIVVFARGELTKEVNGPREGRTLTFVSTLDLMLARVAAMDSDLHRTRTTQAITVGIVASHRDKSLKAGEVTGYLTGLADAGLVRRDRVDKAGAIYESWVPSSGSDAKHPAGDITVAMTLGSTDLQQLLELGRALQAELKTKDAFPETTQVFAAGLDAMVRTGRLKESSLLAELADAGDAGFFSTKQKEADRALLFGYLQSERRQAGVPVARRDGRIANGPRDVGPPMANLINAMLALEGLANLLQLMAEIYDADPADIAGKGGWTEKDYRRSEALLAASSREWLKLNREWIVWFKDSISRPTQAFLLSLIALSSNQSVTAVAEAQLGDPHFHITMTPQFGEKSQQDRVSL</sequence>
<evidence type="ECO:0000313" key="1">
    <source>
        <dbReference type="EMBL" id="OYQ34759.1"/>
    </source>
</evidence>
<comment type="caution">
    <text evidence="1">The sequence shown here is derived from an EMBL/GenBank/DDBJ whole genome shotgun (WGS) entry which is preliminary data.</text>
</comment>
<keyword evidence="2" id="KW-1185">Reference proteome</keyword>